<evidence type="ECO:0000259" key="14">
    <source>
        <dbReference type="Pfam" id="PF00122"/>
    </source>
</evidence>
<dbReference type="KEGG" id="pti:PHATRDRAFT_54805"/>
<dbReference type="NCBIfam" id="TIGR01494">
    <property type="entry name" value="ATPase_P-type"/>
    <property type="match status" value="1"/>
</dbReference>
<dbReference type="InterPro" id="IPR023298">
    <property type="entry name" value="ATPase_P-typ_TM_dom_sf"/>
</dbReference>
<dbReference type="OrthoDB" id="48943at2759"/>
<feature type="transmembrane region" description="Helical" evidence="12">
    <location>
        <begin position="947"/>
        <end position="967"/>
    </location>
</feature>
<dbReference type="SFLD" id="SFLDG00002">
    <property type="entry name" value="C1.7:_P-type_atpase_like"/>
    <property type="match status" value="1"/>
</dbReference>
<dbReference type="GO" id="GO:0046872">
    <property type="term" value="F:metal ion binding"/>
    <property type="evidence" value="ECO:0007669"/>
    <property type="project" value="UniProtKB-KW"/>
</dbReference>
<evidence type="ECO:0000256" key="6">
    <source>
        <dbReference type="ARBA" id="ARBA00022840"/>
    </source>
</evidence>
<accession>B7G515</accession>
<evidence type="ECO:0000256" key="4">
    <source>
        <dbReference type="ARBA" id="ARBA00022723"/>
    </source>
</evidence>
<dbReference type="GO" id="GO:0015662">
    <property type="term" value="F:P-type ion transporter activity"/>
    <property type="evidence" value="ECO:0007669"/>
    <property type="project" value="TreeGrafter"/>
</dbReference>
<dbReference type="Gene3D" id="3.40.50.1000">
    <property type="entry name" value="HAD superfamily/HAD-like"/>
    <property type="match status" value="1"/>
</dbReference>
<dbReference type="RefSeq" id="XP_002182337.1">
    <property type="nucleotide sequence ID" value="XM_002182301.2"/>
</dbReference>
<keyword evidence="6" id="KW-0067">ATP-binding</keyword>
<dbReference type="InterPro" id="IPR044492">
    <property type="entry name" value="P_typ_ATPase_HD_dom"/>
</dbReference>
<comment type="similarity">
    <text evidence="2">Belongs to the cation transport ATPase (P-type) (TC 3.A.3) family. Type V subfamily.</text>
</comment>
<feature type="domain" description="P-type ATPase A" evidence="14">
    <location>
        <begin position="245"/>
        <end position="374"/>
    </location>
</feature>
<dbReference type="NCBIfam" id="TIGR01657">
    <property type="entry name" value="P-ATPase-V"/>
    <property type="match status" value="1"/>
</dbReference>
<evidence type="ECO:0000256" key="2">
    <source>
        <dbReference type="ARBA" id="ARBA00006000"/>
    </source>
</evidence>
<dbReference type="SFLD" id="SFLDS00003">
    <property type="entry name" value="Haloacid_Dehalogenase"/>
    <property type="match status" value="1"/>
</dbReference>
<proteinExistence type="inferred from homology"/>
<organism evidence="15 16">
    <name type="scientific">Phaeodactylum tricornutum (strain CCAP 1055/1)</name>
    <dbReference type="NCBI Taxonomy" id="556484"/>
    <lineage>
        <taxon>Eukaryota</taxon>
        <taxon>Sar</taxon>
        <taxon>Stramenopiles</taxon>
        <taxon>Ochrophyta</taxon>
        <taxon>Bacillariophyta</taxon>
        <taxon>Bacillariophyceae</taxon>
        <taxon>Bacillariophycidae</taxon>
        <taxon>Naviculales</taxon>
        <taxon>Phaeodactylaceae</taxon>
        <taxon>Phaeodactylum</taxon>
    </lineage>
</organism>
<name>B7G515_PHATC</name>
<keyword evidence="8" id="KW-1278">Translocase</keyword>
<evidence type="ECO:0000256" key="3">
    <source>
        <dbReference type="ARBA" id="ARBA00022692"/>
    </source>
</evidence>
<dbReference type="Pfam" id="PF00122">
    <property type="entry name" value="E1-E2_ATPase"/>
    <property type="match status" value="1"/>
</dbReference>
<evidence type="ECO:0000256" key="7">
    <source>
        <dbReference type="ARBA" id="ARBA00022842"/>
    </source>
</evidence>
<feature type="transmembrane region" description="Helical" evidence="12">
    <location>
        <begin position="159"/>
        <end position="179"/>
    </location>
</feature>
<dbReference type="GO" id="GO:0019829">
    <property type="term" value="F:ATPase-coupled monoatomic cation transmembrane transporter activity"/>
    <property type="evidence" value="ECO:0007669"/>
    <property type="project" value="TreeGrafter"/>
</dbReference>
<dbReference type="GO" id="GO:0005524">
    <property type="term" value="F:ATP binding"/>
    <property type="evidence" value="ECO:0007669"/>
    <property type="project" value="UniProtKB-KW"/>
</dbReference>
<gene>
    <name evidence="15" type="ORF">PHATRDRAFT_54805</name>
</gene>
<evidence type="ECO:0000256" key="5">
    <source>
        <dbReference type="ARBA" id="ARBA00022741"/>
    </source>
</evidence>
<dbReference type="SUPFAM" id="SSF81665">
    <property type="entry name" value="Calcium ATPase, transmembrane domain M"/>
    <property type="match status" value="1"/>
</dbReference>
<dbReference type="STRING" id="556484.B7G515"/>
<dbReference type="InterPro" id="IPR023299">
    <property type="entry name" value="ATPase_P-typ_cyto_dom_N"/>
</dbReference>
<sequence length="1181" mass="130741">MLVHLSVVLLSQWNVIFQATIGYQLAERSRDKIASWTHALVQSTHSGLSNIGDQDAGIVVVQKDENDIVQIVFHDTTFRCRVEDVDWDILLWQSTEITACHATKTSPVPQFRLLRYPVDLPRQFYASWNGHSSLEQVRIASQVYGSNQTLLQLPTFQQLLGEQLVAPFFLFQIFCVVLWSLDEYWYYAIFTLFALLMFESTVAYNRLQSLQRLHRAGHKGDQRIWVQRGIAPTTAATDKTNLRLQWMYVPTKELVPGDMVSLSVAQDGTPTNVPADLLLVKGTAVCDEALLTGESVPQLKQALDVSKGNSSMRLDLQDNACKESILFGGTNLLVGSSSTEEALDEKGTITPDKGVKCIVLRTGFETAQGSLLRTMAHSSRSADGVHTWDTFVFILMLIICAIGAATWVLNEGWYDERRNRFRLVLHVVIIVTSVVPPELPMELSLAVTNSVAALIQRSQVHCTELFRIPWAGEVDVCCFDKTGTLTSDEMRLRGVRLFESNGNTTKDEETGLVHPDDTDLPWPVTRVMAACHSLALAGFQRGNKLPRVVGDPLEQAVLSHTGYRLVGNNVITHVDPTSSPIICKSMTILHRFSFSSKLKRMTVLVSEEGGEGAVWALSKGAPETIKQLLSPDAIPSNYDEVSFYHMSRGRRVLAMAYREAGTIHKLQALKNLGRDSVERRLLFAGFLVLDCPLKPDSKSVVAELQASGHKVVMITGDAILTAGEVARQVGIVPGESSRKEHLYRIRERKEKPTRSPDVLTAFECVALREKDGDFHPIILSKEKTRTFAEKTQAVLKDLVPLISVFARHAPHQKEAVVAAFNHGGYHTLMCGDGTNDVGALKRAHVGISIISAPEVEAKQRKAAKKMSKLKKSAKRNGTATRARPTNNAWEESLHQLQEAQEELDNVELGDASVAAPFTSRAVSIKCCKDVIQQGRCTLVTMLQIYKILGVNCLVNAMVLSKLFLHGVKQGDRQLTVLGLGVAALFFFVTRAEPLPTLSHTRPPVSVLSRQALLSIGLQFAVHIVAILLATETSLRLVDPYDPSLVPDGPFNPNVLNTCTFLLTCVSTINTFAVNYRGRPFMQDLRENRMLYRSLQLSYLILALSVWEVFPPLNDLLQLTALPNVTELLTLQEGGSNSVGVPLPWMPLIQTVGFPAFLSGLMVVDTVLAFQVESMVLRYVPD</sequence>
<evidence type="ECO:0000256" key="1">
    <source>
        <dbReference type="ARBA" id="ARBA00004141"/>
    </source>
</evidence>
<dbReference type="GO" id="GO:0016887">
    <property type="term" value="F:ATP hydrolysis activity"/>
    <property type="evidence" value="ECO:0007669"/>
    <property type="project" value="InterPro"/>
</dbReference>
<evidence type="ECO:0000313" key="15">
    <source>
        <dbReference type="EMBL" id="EEC46238.1"/>
    </source>
</evidence>
<protein>
    <submittedName>
        <fullName evidence="15">Atpase2-p5</fullName>
    </submittedName>
</protein>
<feature type="transmembrane region" description="Helical" evidence="12">
    <location>
        <begin position="1147"/>
        <end position="1169"/>
    </location>
</feature>
<evidence type="ECO:0000256" key="13">
    <source>
        <dbReference type="SAM" id="SignalP"/>
    </source>
</evidence>
<dbReference type="eggNOG" id="KOG0209">
    <property type="taxonomic scope" value="Eukaryota"/>
</dbReference>
<feature type="transmembrane region" description="Helical" evidence="12">
    <location>
        <begin position="185"/>
        <end position="205"/>
    </location>
</feature>
<reference evidence="16" key="2">
    <citation type="submission" date="2008-08" db="EMBL/GenBank/DDBJ databases">
        <authorList>
            <consortium name="Diatom Consortium"/>
            <person name="Grigoriev I."/>
            <person name="Grimwood J."/>
            <person name="Kuo A."/>
            <person name="Otillar R.P."/>
            <person name="Salamov A."/>
            <person name="Detter J.C."/>
            <person name="Lindquist E."/>
            <person name="Shapiro H."/>
            <person name="Lucas S."/>
            <person name="Glavina del Rio T."/>
            <person name="Pitluck S."/>
            <person name="Rokhsar D."/>
            <person name="Bowler C."/>
        </authorList>
    </citation>
    <scope>GENOME REANNOTATION</scope>
    <source>
        <strain evidence="16">CCAP 1055/1</strain>
    </source>
</reference>
<feature type="signal peptide" evidence="13">
    <location>
        <begin position="1"/>
        <end position="18"/>
    </location>
</feature>
<dbReference type="PANTHER" id="PTHR45630">
    <property type="entry name" value="CATION-TRANSPORTING ATPASE-RELATED"/>
    <property type="match status" value="1"/>
</dbReference>
<keyword evidence="13" id="KW-0732">Signal</keyword>
<dbReference type="InterPro" id="IPR001757">
    <property type="entry name" value="P_typ_ATPase"/>
</dbReference>
<dbReference type="InterPro" id="IPR018303">
    <property type="entry name" value="ATPase_P-typ_P_site"/>
</dbReference>
<keyword evidence="10 12" id="KW-0472">Membrane</keyword>
<feature type="region of interest" description="Disordered" evidence="11">
    <location>
        <begin position="866"/>
        <end position="888"/>
    </location>
</feature>
<evidence type="ECO:0000256" key="11">
    <source>
        <dbReference type="SAM" id="MobiDB-lite"/>
    </source>
</evidence>
<evidence type="ECO:0000256" key="10">
    <source>
        <dbReference type="ARBA" id="ARBA00023136"/>
    </source>
</evidence>
<evidence type="ECO:0000256" key="8">
    <source>
        <dbReference type="ARBA" id="ARBA00022967"/>
    </source>
</evidence>
<dbReference type="PANTHER" id="PTHR45630:SF7">
    <property type="entry name" value="ENDOPLASMIC RETICULUM TRANSMEMBRANE HELIX TRANSLOCASE"/>
    <property type="match status" value="1"/>
</dbReference>
<keyword evidence="5" id="KW-0547">Nucleotide-binding</keyword>
<dbReference type="InterPro" id="IPR059000">
    <property type="entry name" value="ATPase_P-type_domA"/>
</dbReference>
<keyword evidence="4" id="KW-0479">Metal-binding</keyword>
<dbReference type="InterPro" id="IPR008250">
    <property type="entry name" value="ATPase_P-typ_transduc_dom_A_sf"/>
</dbReference>
<dbReference type="PRINTS" id="PR00119">
    <property type="entry name" value="CATATPASE"/>
</dbReference>
<dbReference type="GO" id="GO:0005789">
    <property type="term" value="C:endoplasmic reticulum membrane"/>
    <property type="evidence" value="ECO:0007669"/>
    <property type="project" value="TreeGrafter"/>
</dbReference>
<dbReference type="SUPFAM" id="SSF81660">
    <property type="entry name" value="Metal cation-transporting ATPase, ATP-binding domain N"/>
    <property type="match status" value="1"/>
</dbReference>
<dbReference type="EMBL" id="CM000617">
    <property type="protein sequence ID" value="EEC46238.1"/>
    <property type="molecule type" value="Genomic_DNA"/>
</dbReference>
<dbReference type="PROSITE" id="PS00154">
    <property type="entry name" value="ATPASE_E1_E2"/>
    <property type="match status" value="1"/>
</dbReference>
<dbReference type="InterPro" id="IPR036412">
    <property type="entry name" value="HAD-like_sf"/>
</dbReference>
<dbReference type="SUPFAM" id="SSF56784">
    <property type="entry name" value="HAD-like"/>
    <property type="match status" value="1"/>
</dbReference>
<keyword evidence="9 12" id="KW-1133">Transmembrane helix</keyword>
<dbReference type="SFLD" id="SFLDF00027">
    <property type="entry name" value="p-type_atpase"/>
    <property type="match status" value="1"/>
</dbReference>
<dbReference type="InterPro" id="IPR006544">
    <property type="entry name" value="P-type_TPase_V"/>
</dbReference>
<evidence type="ECO:0000256" key="12">
    <source>
        <dbReference type="SAM" id="Phobius"/>
    </source>
</evidence>
<keyword evidence="7" id="KW-0460">Magnesium</keyword>
<evidence type="ECO:0000313" key="16">
    <source>
        <dbReference type="Proteomes" id="UP000000759"/>
    </source>
</evidence>
<dbReference type="InParanoid" id="B7G515"/>
<reference evidence="15 16" key="1">
    <citation type="journal article" date="2008" name="Nature">
        <title>The Phaeodactylum genome reveals the evolutionary history of diatom genomes.</title>
        <authorList>
            <person name="Bowler C."/>
            <person name="Allen A.E."/>
            <person name="Badger J.H."/>
            <person name="Grimwood J."/>
            <person name="Jabbari K."/>
            <person name="Kuo A."/>
            <person name="Maheswari U."/>
            <person name="Martens C."/>
            <person name="Maumus F."/>
            <person name="Otillar R.P."/>
            <person name="Rayko E."/>
            <person name="Salamov A."/>
            <person name="Vandepoele K."/>
            <person name="Beszteri B."/>
            <person name="Gruber A."/>
            <person name="Heijde M."/>
            <person name="Katinka M."/>
            <person name="Mock T."/>
            <person name="Valentin K."/>
            <person name="Verret F."/>
            <person name="Berges J.A."/>
            <person name="Brownlee C."/>
            <person name="Cadoret J.P."/>
            <person name="Chiovitti A."/>
            <person name="Choi C.J."/>
            <person name="Coesel S."/>
            <person name="De Martino A."/>
            <person name="Detter J.C."/>
            <person name="Durkin C."/>
            <person name="Falciatore A."/>
            <person name="Fournet J."/>
            <person name="Haruta M."/>
            <person name="Huysman M.J."/>
            <person name="Jenkins B.D."/>
            <person name="Jiroutova K."/>
            <person name="Jorgensen R.E."/>
            <person name="Joubert Y."/>
            <person name="Kaplan A."/>
            <person name="Kroger N."/>
            <person name="Kroth P.G."/>
            <person name="La Roche J."/>
            <person name="Lindquist E."/>
            <person name="Lommer M."/>
            <person name="Martin-Jezequel V."/>
            <person name="Lopez P.J."/>
            <person name="Lucas S."/>
            <person name="Mangogna M."/>
            <person name="McGinnis K."/>
            <person name="Medlin L.K."/>
            <person name="Montsant A."/>
            <person name="Oudot-Le Secq M.P."/>
            <person name="Napoli C."/>
            <person name="Obornik M."/>
            <person name="Parker M.S."/>
            <person name="Petit J.L."/>
            <person name="Porcel B.M."/>
            <person name="Poulsen N."/>
            <person name="Robison M."/>
            <person name="Rychlewski L."/>
            <person name="Rynearson T.A."/>
            <person name="Schmutz J."/>
            <person name="Shapiro H."/>
            <person name="Siaut M."/>
            <person name="Stanley M."/>
            <person name="Sussman M.R."/>
            <person name="Taylor A.R."/>
            <person name="Vardi A."/>
            <person name="von Dassow P."/>
            <person name="Vyverman W."/>
            <person name="Willis A."/>
            <person name="Wyrwicz L.S."/>
            <person name="Rokhsar D.S."/>
            <person name="Weissenbach J."/>
            <person name="Armbrust E.V."/>
            <person name="Green B.R."/>
            <person name="Van de Peer Y."/>
            <person name="Grigoriev I.V."/>
        </authorList>
    </citation>
    <scope>NUCLEOTIDE SEQUENCE [LARGE SCALE GENOMIC DNA]</scope>
    <source>
        <strain evidence="15 16">CCAP 1055/1</strain>
    </source>
</reference>
<dbReference type="FunCoup" id="B7G515">
    <property type="interactions" value="486"/>
</dbReference>
<feature type="non-terminal residue" evidence="15">
    <location>
        <position position="1181"/>
    </location>
</feature>
<feature type="transmembrane region" description="Helical" evidence="12">
    <location>
        <begin position="1089"/>
        <end position="1109"/>
    </location>
</feature>
<keyword evidence="3 12" id="KW-0812">Transmembrane</keyword>
<dbReference type="GO" id="GO:0006874">
    <property type="term" value="P:intracellular calcium ion homeostasis"/>
    <property type="evidence" value="ECO:0007669"/>
    <property type="project" value="TreeGrafter"/>
</dbReference>
<dbReference type="SUPFAM" id="SSF81653">
    <property type="entry name" value="Calcium ATPase, transduction domain A"/>
    <property type="match status" value="1"/>
</dbReference>
<dbReference type="Proteomes" id="UP000000759">
    <property type="component" value="Chromosome 15"/>
</dbReference>
<feature type="transmembrane region" description="Helical" evidence="12">
    <location>
        <begin position="390"/>
        <end position="409"/>
    </location>
</feature>
<dbReference type="AlphaFoldDB" id="B7G515"/>
<evidence type="ECO:0000256" key="9">
    <source>
        <dbReference type="ARBA" id="ARBA00022989"/>
    </source>
</evidence>
<feature type="compositionally biased region" description="Polar residues" evidence="11">
    <location>
        <begin position="877"/>
        <end position="888"/>
    </location>
</feature>
<comment type="subcellular location">
    <subcellularLocation>
        <location evidence="1">Membrane</location>
        <topology evidence="1">Multi-pass membrane protein</topology>
    </subcellularLocation>
</comment>
<dbReference type="GeneID" id="7203062"/>
<feature type="transmembrane region" description="Helical" evidence="12">
    <location>
        <begin position="973"/>
        <end position="991"/>
    </location>
</feature>
<feature type="transmembrane region" description="Helical" evidence="12">
    <location>
        <begin position="1012"/>
        <end position="1034"/>
    </location>
</feature>
<keyword evidence="16" id="KW-1185">Reference proteome</keyword>
<dbReference type="Pfam" id="PF13246">
    <property type="entry name" value="Cation_ATPase"/>
    <property type="match status" value="1"/>
</dbReference>
<dbReference type="PaxDb" id="2850-Phatr54805"/>
<dbReference type="InterPro" id="IPR023214">
    <property type="entry name" value="HAD_sf"/>
</dbReference>
<dbReference type="Gene3D" id="3.40.1110.10">
    <property type="entry name" value="Calcium-transporting ATPase, cytoplasmic domain N"/>
    <property type="match status" value="1"/>
</dbReference>
<feature type="chain" id="PRO_5002855773" evidence="13">
    <location>
        <begin position="19"/>
        <end position="1181"/>
    </location>
</feature>
<dbReference type="Gene3D" id="2.70.150.10">
    <property type="entry name" value="Calcium-transporting ATPase, cytoplasmic transduction domain A"/>
    <property type="match status" value="1"/>
</dbReference>